<sequence>MKKSTLTLMVLMAFAMSVFGTETNSKKNLFAGFDGIELTSQEACLITGGETYVFYDHIAFGQYHTGITITDKPITDPDYKVLEIVEYGPKNGISKSSSSSLGFGNNVPQDYEAQRSEKKKVKTNLKKYKPQLVDVPEGKTVAEFDEDVMKAAKDYEAKKPEKYKIHKNSCNTATSEIIKDAGGNVKPKKSVPGWKK</sequence>
<gene>
    <name evidence="2" type="ORF">TPHV1_370009</name>
</gene>
<evidence type="ECO:0008006" key="4">
    <source>
        <dbReference type="Google" id="ProtNLM"/>
    </source>
</evidence>
<proteinExistence type="predicted"/>
<protein>
    <recommendedName>
        <fullName evidence="4">DUF4105 domain-containing protein</fullName>
    </recommendedName>
</protein>
<feature type="signal peptide" evidence="1">
    <location>
        <begin position="1"/>
        <end position="20"/>
    </location>
</feature>
<dbReference type="Proteomes" id="UP000042527">
    <property type="component" value="Unassembled WGS sequence"/>
</dbReference>
<keyword evidence="1" id="KW-0732">Signal</keyword>
<dbReference type="RefSeq" id="WP_044634835.1">
    <property type="nucleotide sequence ID" value="NZ_CDNC01000031.1"/>
</dbReference>
<keyword evidence="3" id="KW-1185">Reference proteome</keyword>
<name>A0A0B7GUZ7_TREPH</name>
<organism evidence="2 3">
    <name type="scientific">Treponema phagedenis</name>
    <dbReference type="NCBI Taxonomy" id="162"/>
    <lineage>
        <taxon>Bacteria</taxon>
        <taxon>Pseudomonadati</taxon>
        <taxon>Spirochaetota</taxon>
        <taxon>Spirochaetia</taxon>
        <taxon>Spirochaetales</taxon>
        <taxon>Treponemataceae</taxon>
        <taxon>Treponema</taxon>
    </lineage>
</organism>
<evidence type="ECO:0000313" key="3">
    <source>
        <dbReference type="Proteomes" id="UP000042527"/>
    </source>
</evidence>
<feature type="chain" id="PRO_5002128538" description="DUF4105 domain-containing protein" evidence="1">
    <location>
        <begin position="21"/>
        <end position="196"/>
    </location>
</feature>
<accession>A0A0B7GUZ7</accession>
<evidence type="ECO:0000256" key="1">
    <source>
        <dbReference type="SAM" id="SignalP"/>
    </source>
</evidence>
<reference evidence="3" key="1">
    <citation type="submission" date="2015-01" db="EMBL/GenBank/DDBJ databases">
        <authorList>
            <person name="Manzoor Shahid"/>
            <person name="Zubair Saima"/>
        </authorList>
    </citation>
    <scope>NUCLEOTIDE SEQUENCE [LARGE SCALE GENOMIC DNA]</scope>
    <source>
        <strain evidence="3">V1</strain>
    </source>
</reference>
<evidence type="ECO:0000313" key="2">
    <source>
        <dbReference type="EMBL" id="CEM62474.1"/>
    </source>
</evidence>
<dbReference type="AlphaFoldDB" id="A0A0B7GUZ7"/>
<dbReference type="EMBL" id="CDNC01000031">
    <property type="protein sequence ID" value="CEM62474.1"/>
    <property type="molecule type" value="Genomic_DNA"/>
</dbReference>